<proteinExistence type="predicted"/>
<dbReference type="EMBL" id="ABEU02000009">
    <property type="protein sequence ID" value="PNR48708.1"/>
    <property type="molecule type" value="Genomic_DNA"/>
</dbReference>
<evidence type="ECO:0008006" key="4">
    <source>
        <dbReference type="Google" id="ProtNLM"/>
    </source>
</evidence>
<reference evidence="2" key="3">
    <citation type="submission" date="2020-12" db="UniProtKB">
        <authorList>
            <consortium name="EnsemblPlants"/>
        </authorList>
    </citation>
    <scope>IDENTIFICATION</scope>
</reference>
<dbReference type="AlphaFoldDB" id="A0A2K1K4L4"/>
<reference evidence="1 3" key="1">
    <citation type="journal article" date="2008" name="Science">
        <title>The Physcomitrella genome reveals evolutionary insights into the conquest of land by plants.</title>
        <authorList>
            <person name="Rensing S."/>
            <person name="Lang D."/>
            <person name="Zimmer A."/>
            <person name="Terry A."/>
            <person name="Salamov A."/>
            <person name="Shapiro H."/>
            <person name="Nishiyama T."/>
            <person name="Perroud P.-F."/>
            <person name="Lindquist E."/>
            <person name="Kamisugi Y."/>
            <person name="Tanahashi T."/>
            <person name="Sakakibara K."/>
            <person name="Fujita T."/>
            <person name="Oishi K."/>
            <person name="Shin-I T."/>
            <person name="Kuroki Y."/>
            <person name="Toyoda A."/>
            <person name="Suzuki Y."/>
            <person name="Hashimoto A."/>
            <person name="Yamaguchi K."/>
            <person name="Sugano A."/>
            <person name="Kohara Y."/>
            <person name="Fujiyama A."/>
            <person name="Anterola A."/>
            <person name="Aoki S."/>
            <person name="Ashton N."/>
            <person name="Barbazuk W.B."/>
            <person name="Barker E."/>
            <person name="Bennetzen J."/>
            <person name="Bezanilla M."/>
            <person name="Blankenship R."/>
            <person name="Cho S.H."/>
            <person name="Dutcher S."/>
            <person name="Estelle M."/>
            <person name="Fawcett J.A."/>
            <person name="Gundlach H."/>
            <person name="Hanada K."/>
            <person name="Heyl A."/>
            <person name="Hicks K.A."/>
            <person name="Hugh J."/>
            <person name="Lohr M."/>
            <person name="Mayer K."/>
            <person name="Melkozernov A."/>
            <person name="Murata T."/>
            <person name="Nelson D."/>
            <person name="Pils B."/>
            <person name="Prigge M."/>
            <person name="Reiss B."/>
            <person name="Renner T."/>
            <person name="Rombauts S."/>
            <person name="Rushton P."/>
            <person name="Sanderfoot A."/>
            <person name="Schween G."/>
            <person name="Shiu S.-H."/>
            <person name="Stueber K."/>
            <person name="Theodoulou F.L."/>
            <person name="Tu H."/>
            <person name="Van de Peer Y."/>
            <person name="Verrier P.J."/>
            <person name="Waters E."/>
            <person name="Wood A."/>
            <person name="Yang L."/>
            <person name="Cove D."/>
            <person name="Cuming A."/>
            <person name="Hasebe M."/>
            <person name="Lucas S."/>
            <person name="Mishler D.B."/>
            <person name="Reski R."/>
            <person name="Grigoriev I."/>
            <person name="Quatrano R.S."/>
            <person name="Boore J.L."/>
        </authorList>
    </citation>
    <scope>NUCLEOTIDE SEQUENCE [LARGE SCALE GENOMIC DNA]</scope>
    <source>
        <strain evidence="2 3">cv. Gransden 2004</strain>
    </source>
</reference>
<evidence type="ECO:0000313" key="2">
    <source>
        <dbReference type="EnsemblPlants" id="PAC:32913314.CDS.1"/>
    </source>
</evidence>
<dbReference type="Proteomes" id="UP000006727">
    <property type="component" value="Chromosome 9"/>
</dbReference>
<reference evidence="1 3" key="2">
    <citation type="journal article" date="2018" name="Plant J.">
        <title>The Physcomitrella patens chromosome-scale assembly reveals moss genome structure and evolution.</title>
        <authorList>
            <person name="Lang D."/>
            <person name="Ullrich K.K."/>
            <person name="Murat F."/>
            <person name="Fuchs J."/>
            <person name="Jenkins J."/>
            <person name="Haas F.B."/>
            <person name="Piednoel M."/>
            <person name="Gundlach H."/>
            <person name="Van Bel M."/>
            <person name="Meyberg R."/>
            <person name="Vives C."/>
            <person name="Morata J."/>
            <person name="Symeonidi A."/>
            <person name="Hiss M."/>
            <person name="Muchero W."/>
            <person name="Kamisugi Y."/>
            <person name="Saleh O."/>
            <person name="Blanc G."/>
            <person name="Decker E.L."/>
            <person name="van Gessel N."/>
            <person name="Grimwood J."/>
            <person name="Hayes R.D."/>
            <person name="Graham S.W."/>
            <person name="Gunter L.E."/>
            <person name="McDaniel S.F."/>
            <person name="Hoernstein S.N.W."/>
            <person name="Larsson A."/>
            <person name="Li F.W."/>
            <person name="Perroud P.F."/>
            <person name="Phillips J."/>
            <person name="Ranjan P."/>
            <person name="Rokshar D.S."/>
            <person name="Rothfels C.J."/>
            <person name="Schneider L."/>
            <person name="Shu S."/>
            <person name="Stevenson D.W."/>
            <person name="Thummler F."/>
            <person name="Tillich M."/>
            <person name="Villarreal Aguilar J.C."/>
            <person name="Widiez T."/>
            <person name="Wong G.K."/>
            <person name="Wymore A."/>
            <person name="Zhang Y."/>
            <person name="Zimmer A.D."/>
            <person name="Quatrano R.S."/>
            <person name="Mayer K.F.X."/>
            <person name="Goodstein D."/>
            <person name="Casacuberta J.M."/>
            <person name="Vandepoele K."/>
            <person name="Reski R."/>
            <person name="Cuming A.C."/>
            <person name="Tuskan G.A."/>
            <person name="Maumus F."/>
            <person name="Salse J."/>
            <person name="Schmutz J."/>
            <person name="Rensing S.A."/>
        </authorList>
    </citation>
    <scope>NUCLEOTIDE SEQUENCE [LARGE SCALE GENOMIC DNA]</scope>
    <source>
        <strain evidence="2 3">cv. Gransden 2004</strain>
    </source>
</reference>
<protein>
    <recommendedName>
        <fullName evidence="4">Ig-like domain-containing protein</fullName>
    </recommendedName>
</protein>
<organism evidence="1">
    <name type="scientific">Physcomitrium patens</name>
    <name type="common">Spreading-leaved earth moss</name>
    <name type="synonym">Physcomitrella patens</name>
    <dbReference type="NCBI Taxonomy" id="3218"/>
    <lineage>
        <taxon>Eukaryota</taxon>
        <taxon>Viridiplantae</taxon>
        <taxon>Streptophyta</taxon>
        <taxon>Embryophyta</taxon>
        <taxon>Bryophyta</taxon>
        <taxon>Bryophytina</taxon>
        <taxon>Bryopsida</taxon>
        <taxon>Funariidae</taxon>
        <taxon>Funariales</taxon>
        <taxon>Funariaceae</taxon>
        <taxon>Physcomitrium</taxon>
    </lineage>
</organism>
<accession>A0A2K1K4L4</accession>
<name>A0A2K1K4L4_PHYPA</name>
<gene>
    <name evidence="1" type="ORF">PHYPA_013185</name>
</gene>
<dbReference type="EnsemblPlants" id="Pp3c9_25630V3.1">
    <property type="protein sequence ID" value="PAC:32913314.CDS.1"/>
    <property type="gene ID" value="Pp3c9_25630"/>
</dbReference>
<evidence type="ECO:0000313" key="3">
    <source>
        <dbReference type="Proteomes" id="UP000006727"/>
    </source>
</evidence>
<sequence>MALDLSVPFEGGNLTVECIDSMHLKCMASGFDANSDVTWSLSRARTPWPAGKISI</sequence>
<dbReference type="InParanoid" id="A0A2K1K4L4"/>
<evidence type="ECO:0000313" key="1">
    <source>
        <dbReference type="EMBL" id="PNR48708.1"/>
    </source>
</evidence>
<keyword evidence="3" id="KW-1185">Reference proteome</keyword>
<dbReference type="Gramene" id="Pp3c9_25630V3.1">
    <property type="protein sequence ID" value="PAC:32913314.CDS.1"/>
    <property type="gene ID" value="Pp3c9_25630"/>
</dbReference>